<evidence type="ECO:0000313" key="2">
    <source>
        <dbReference type="EMBL" id="KAI9174765.1"/>
    </source>
</evidence>
<proteinExistence type="predicted"/>
<dbReference type="Proteomes" id="UP001064489">
    <property type="component" value="Chromosome 8"/>
</dbReference>
<dbReference type="EMBL" id="JAJSOW010000103">
    <property type="protein sequence ID" value="KAI9174765.1"/>
    <property type="molecule type" value="Genomic_DNA"/>
</dbReference>
<evidence type="ECO:0000313" key="3">
    <source>
        <dbReference type="Proteomes" id="UP001064489"/>
    </source>
</evidence>
<keyword evidence="3" id="KW-1185">Reference proteome</keyword>
<evidence type="ECO:0000256" key="1">
    <source>
        <dbReference type="SAM" id="MobiDB-lite"/>
    </source>
</evidence>
<feature type="compositionally biased region" description="Acidic residues" evidence="1">
    <location>
        <begin position="32"/>
        <end position="54"/>
    </location>
</feature>
<comment type="caution">
    <text evidence="2">The sequence shown here is derived from an EMBL/GenBank/DDBJ whole genome shotgun (WGS) entry which is preliminary data.</text>
</comment>
<organism evidence="2 3">
    <name type="scientific">Acer negundo</name>
    <name type="common">Box elder</name>
    <dbReference type="NCBI Taxonomy" id="4023"/>
    <lineage>
        <taxon>Eukaryota</taxon>
        <taxon>Viridiplantae</taxon>
        <taxon>Streptophyta</taxon>
        <taxon>Embryophyta</taxon>
        <taxon>Tracheophyta</taxon>
        <taxon>Spermatophyta</taxon>
        <taxon>Magnoliopsida</taxon>
        <taxon>eudicotyledons</taxon>
        <taxon>Gunneridae</taxon>
        <taxon>Pentapetalae</taxon>
        <taxon>rosids</taxon>
        <taxon>malvids</taxon>
        <taxon>Sapindales</taxon>
        <taxon>Sapindaceae</taxon>
        <taxon>Hippocastanoideae</taxon>
        <taxon>Acereae</taxon>
        <taxon>Acer</taxon>
    </lineage>
</organism>
<sequence>MESKGLPIEPEVSFTLDSTAEKAVKEVVEETSPFEDVQELPDENLEVEVVEDPPEEKRSEETNLPPSKPSPLQSSTAANEKVVTFFTEKGKTKRILSGQKLNGGLSLAQASNGPVDLQPKLVSLAQASNGPVDLQPKLARDVNNSGTQRKEESRENQTYNSIVEDGDRFSTDRALKDPSDPRRGTVPPSSSLSRMKPDG</sequence>
<name>A0AAD5IS74_ACENE</name>
<feature type="compositionally biased region" description="Basic and acidic residues" evidence="1">
    <location>
        <begin position="165"/>
        <end position="183"/>
    </location>
</feature>
<protein>
    <submittedName>
        <fullName evidence="2">Uncharacterized protein</fullName>
    </submittedName>
</protein>
<dbReference type="AlphaFoldDB" id="A0AAD5IS74"/>
<gene>
    <name evidence="2" type="ORF">LWI28_022413</name>
</gene>
<feature type="region of interest" description="Disordered" evidence="1">
    <location>
        <begin position="24"/>
        <end position="79"/>
    </location>
</feature>
<reference evidence="2" key="1">
    <citation type="journal article" date="2022" name="Plant J.">
        <title>Strategies of tolerance reflected in two North American maple genomes.</title>
        <authorList>
            <person name="McEvoy S.L."/>
            <person name="Sezen U.U."/>
            <person name="Trouern-Trend A."/>
            <person name="McMahon S.M."/>
            <person name="Schaberg P.G."/>
            <person name="Yang J."/>
            <person name="Wegrzyn J.L."/>
            <person name="Swenson N.G."/>
        </authorList>
    </citation>
    <scope>NUCLEOTIDE SEQUENCE</scope>
    <source>
        <strain evidence="2">91603</strain>
    </source>
</reference>
<feature type="region of interest" description="Disordered" evidence="1">
    <location>
        <begin position="128"/>
        <end position="199"/>
    </location>
</feature>
<accession>A0AAD5IS74</accession>
<reference evidence="2" key="2">
    <citation type="submission" date="2023-02" db="EMBL/GenBank/DDBJ databases">
        <authorList>
            <person name="Swenson N.G."/>
            <person name="Wegrzyn J.L."/>
            <person name="Mcevoy S.L."/>
        </authorList>
    </citation>
    <scope>NUCLEOTIDE SEQUENCE</scope>
    <source>
        <strain evidence="2">91603</strain>
        <tissue evidence="2">Leaf</tissue>
    </source>
</reference>